<evidence type="ECO:0000256" key="1">
    <source>
        <dbReference type="SAM" id="Phobius"/>
    </source>
</evidence>
<evidence type="ECO:0000313" key="3">
    <source>
        <dbReference type="EMBL" id="QJA91050.1"/>
    </source>
</evidence>
<protein>
    <submittedName>
        <fullName evidence="3">Uncharacterized protein</fullName>
    </submittedName>
</protein>
<evidence type="ECO:0000313" key="2">
    <source>
        <dbReference type="EMBL" id="QJA71886.1"/>
    </source>
</evidence>
<name>A0A6M3L8P7_9ZZZZ</name>
<gene>
    <name evidence="2" type="ORF">MM415A02993_0012</name>
    <name evidence="3" type="ORF">MM415B03495_0004</name>
</gene>
<feature type="transmembrane region" description="Helical" evidence="1">
    <location>
        <begin position="5"/>
        <end position="26"/>
    </location>
</feature>
<sequence length="69" mass="7724">MIQYFIYWLAMTAILGSILGVSSWLICWADGSPTPFKWALVCWYIVIGIVSLVAIILTAMGVDPKQFKL</sequence>
<accession>A0A6M3L8P7</accession>
<dbReference type="EMBL" id="MT141907">
    <property type="protein sequence ID" value="QJA71886.1"/>
    <property type="molecule type" value="Genomic_DNA"/>
</dbReference>
<organism evidence="3">
    <name type="scientific">viral metagenome</name>
    <dbReference type="NCBI Taxonomy" id="1070528"/>
    <lineage>
        <taxon>unclassified sequences</taxon>
        <taxon>metagenomes</taxon>
        <taxon>organismal metagenomes</taxon>
    </lineage>
</organism>
<feature type="transmembrane region" description="Helical" evidence="1">
    <location>
        <begin position="38"/>
        <end position="62"/>
    </location>
</feature>
<keyword evidence="1" id="KW-1133">Transmembrane helix</keyword>
<dbReference type="EMBL" id="MT142957">
    <property type="protein sequence ID" value="QJA91050.1"/>
    <property type="molecule type" value="Genomic_DNA"/>
</dbReference>
<dbReference type="AlphaFoldDB" id="A0A6M3L8P7"/>
<keyword evidence="1" id="KW-0472">Membrane</keyword>
<reference evidence="3" key="1">
    <citation type="submission" date="2020-03" db="EMBL/GenBank/DDBJ databases">
        <title>The deep terrestrial virosphere.</title>
        <authorList>
            <person name="Holmfeldt K."/>
            <person name="Nilsson E."/>
            <person name="Simone D."/>
            <person name="Lopez-Fernandez M."/>
            <person name="Wu X."/>
            <person name="de Brujin I."/>
            <person name="Lundin D."/>
            <person name="Andersson A."/>
            <person name="Bertilsson S."/>
            <person name="Dopson M."/>
        </authorList>
    </citation>
    <scope>NUCLEOTIDE SEQUENCE</scope>
    <source>
        <strain evidence="2">MM415A02993</strain>
        <strain evidence="3">MM415B03495</strain>
    </source>
</reference>
<keyword evidence="1" id="KW-0812">Transmembrane</keyword>
<proteinExistence type="predicted"/>